<dbReference type="EMBL" id="VOWB01000008">
    <property type="protein sequence ID" value="TXE84769.1"/>
    <property type="molecule type" value="Genomic_DNA"/>
</dbReference>
<organism evidence="1 2">
    <name type="scientific">Campylobacter peloridis</name>
    <dbReference type="NCBI Taxonomy" id="488546"/>
    <lineage>
        <taxon>Bacteria</taxon>
        <taxon>Pseudomonadati</taxon>
        <taxon>Campylobacterota</taxon>
        <taxon>Epsilonproteobacteria</taxon>
        <taxon>Campylobacterales</taxon>
        <taxon>Campylobacteraceae</taxon>
        <taxon>Campylobacter</taxon>
    </lineage>
</organism>
<comment type="caution">
    <text evidence="1">The sequence shown here is derived from an EMBL/GenBank/DDBJ whole genome shotgun (WGS) entry which is preliminary data.</text>
</comment>
<proteinExistence type="predicted"/>
<sequence length="294" mass="34736">MKLLIGIESQNNGLISALLDIEEDIITSKQIAYFNFLNNKNKLKNLILKEDNLFAFSNLSDLEDYFKNENLDLSIVYFKNELFFAEKGKFSFSNLERELAQYNAKNIKMEHFYVIKDENINNELEEWFSKIDLENNPEVISNIYFNCDKSLYEDIYDNYDYSFLLIGGKLAFIGKDSQKNPNMQIINEALLPKNLKDKLFSIGLNENNINSIFANFQNFINPKEDLISNYNNDFTQNFKDYFYNKDFNAPQLIQKSENNQQEINESNLFDKNEIQPSKPAQYLTRDEFIRKNKR</sequence>
<dbReference type="Proteomes" id="UP000321310">
    <property type="component" value="Unassembled WGS sequence"/>
</dbReference>
<dbReference type="AlphaFoldDB" id="A0A5C7DPI5"/>
<name>A0A5C7DPI5_9BACT</name>
<gene>
    <name evidence="1" type="ORF">FPD46_00605</name>
</gene>
<reference evidence="1 2" key="1">
    <citation type="submission" date="2019-07" db="EMBL/GenBank/DDBJ databases">
        <title>Rapid identification of Enteric Bacteria from Whole Genome Sequences (WGS) using Average Nucleotide Identity (ANI).</title>
        <authorList>
            <person name="Lane C."/>
        </authorList>
    </citation>
    <scope>NUCLEOTIDE SEQUENCE [LARGE SCALE GENOMIC DNA]</scope>
    <source>
        <strain evidence="1 2">2016D-0250</strain>
    </source>
</reference>
<evidence type="ECO:0000313" key="2">
    <source>
        <dbReference type="Proteomes" id="UP000321310"/>
    </source>
</evidence>
<evidence type="ECO:0000313" key="1">
    <source>
        <dbReference type="EMBL" id="TXE84769.1"/>
    </source>
</evidence>
<protein>
    <submittedName>
        <fullName evidence="1">Uncharacterized protein</fullName>
    </submittedName>
</protein>
<dbReference type="RefSeq" id="WP_147574789.1">
    <property type="nucleotide sequence ID" value="NZ_VOWB01000008.1"/>
</dbReference>
<accession>A0A5C7DPI5</accession>